<organism evidence="1 2">
    <name type="scientific">Hebeloma cylindrosporum</name>
    <dbReference type="NCBI Taxonomy" id="76867"/>
    <lineage>
        <taxon>Eukaryota</taxon>
        <taxon>Fungi</taxon>
        <taxon>Dikarya</taxon>
        <taxon>Basidiomycota</taxon>
        <taxon>Agaricomycotina</taxon>
        <taxon>Agaricomycetes</taxon>
        <taxon>Agaricomycetidae</taxon>
        <taxon>Agaricales</taxon>
        <taxon>Agaricineae</taxon>
        <taxon>Hymenogastraceae</taxon>
        <taxon>Hebeloma</taxon>
    </lineage>
</organism>
<proteinExistence type="predicted"/>
<name>A0A0C2YQX4_HEBCY</name>
<dbReference type="EMBL" id="KN831775">
    <property type="protein sequence ID" value="KIM43437.1"/>
    <property type="molecule type" value="Genomic_DNA"/>
</dbReference>
<evidence type="ECO:0000313" key="1">
    <source>
        <dbReference type="EMBL" id="KIM43437.1"/>
    </source>
</evidence>
<evidence type="ECO:0000313" key="2">
    <source>
        <dbReference type="Proteomes" id="UP000053424"/>
    </source>
</evidence>
<accession>A0A0C2YQX4</accession>
<keyword evidence="2" id="KW-1185">Reference proteome</keyword>
<gene>
    <name evidence="1" type="ORF">M413DRAFT_443376</name>
</gene>
<dbReference type="HOGENOM" id="CLU_2606316_0_0_1"/>
<reference evidence="2" key="2">
    <citation type="submission" date="2015-01" db="EMBL/GenBank/DDBJ databases">
        <title>Evolutionary Origins and Diversification of the Mycorrhizal Mutualists.</title>
        <authorList>
            <consortium name="DOE Joint Genome Institute"/>
            <consortium name="Mycorrhizal Genomics Consortium"/>
            <person name="Kohler A."/>
            <person name="Kuo A."/>
            <person name="Nagy L.G."/>
            <person name="Floudas D."/>
            <person name="Copeland A."/>
            <person name="Barry K.W."/>
            <person name="Cichocki N."/>
            <person name="Veneault-Fourrey C."/>
            <person name="LaButti K."/>
            <person name="Lindquist E.A."/>
            <person name="Lipzen A."/>
            <person name="Lundell T."/>
            <person name="Morin E."/>
            <person name="Murat C."/>
            <person name="Riley R."/>
            <person name="Ohm R."/>
            <person name="Sun H."/>
            <person name="Tunlid A."/>
            <person name="Henrissat B."/>
            <person name="Grigoriev I.V."/>
            <person name="Hibbett D.S."/>
            <person name="Martin F."/>
        </authorList>
    </citation>
    <scope>NUCLEOTIDE SEQUENCE [LARGE SCALE GENOMIC DNA]</scope>
    <source>
        <strain evidence="2">h7</strain>
    </source>
</reference>
<reference evidence="1 2" key="1">
    <citation type="submission" date="2014-04" db="EMBL/GenBank/DDBJ databases">
        <authorList>
            <consortium name="DOE Joint Genome Institute"/>
            <person name="Kuo A."/>
            <person name="Gay G."/>
            <person name="Dore J."/>
            <person name="Kohler A."/>
            <person name="Nagy L.G."/>
            <person name="Floudas D."/>
            <person name="Copeland A."/>
            <person name="Barry K.W."/>
            <person name="Cichocki N."/>
            <person name="Veneault-Fourrey C."/>
            <person name="LaButti K."/>
            <person name="Lindquist E.A."/>
            <person name="Lipzen A."/>
            <person name="Lundell T."/>
            <person name="Morin E."/>
            <person name="Murat C."/>
            <person name="Sun H."/>
            <person name="Tunlid A."/>
            <person name="Henrissat B."/>
            <person name="Grigoriev I.V."/>
            <person name="Hibbett D.S."/>
            <person name="Martin F."/>
            <person name="Nordberg H.P."/>
            <person name="Cantor M.N."/>
            <person name="Hua S.X."/>
        </authorList>
    </citation>
    <scope>NUCLEOTIDE SEQUENCE [LARGE SCALE GENOMIC DNA]</scope>
    <source>
        <strain evidence="2">h7</strain>
    </source>
</reference>
<sequence length="79" mass="9215">MKQLLDTIRLGVYLSLDIPLDDSLSPTLFFCTLLGATSGPSDNVTMYDVLWYTDLRHIKWWSYVAWPRYQDIEQADVEN</sequence>
<protein>
    <submittedName>
        <fullName evidence="1">Uncharacterized protein</fullName>
    </submittedName>
</protein>
<dbReference type="AlphaFoldDB" id="A0A0C2YQX4"/>
<dbReference type="Proteomes" id="UP000053424">
    <property type="component" value="Unassembled WGS sequence"/>
</dbReference>